<dbReference type="AlphaFoldDB" id="A0AAJ0PEN5"/>
<name>A0AAJ0PEN5_9PSED</name>
<accession>A0AAJ0PEN5</accession>
<reference evidence="1 4" key="2">
    <citation type="submission" date="2017-02" db="EMBL/GenBank/DDBJ databases">
        <authorList>
            <person name="Guo L."/>
        </authorList>
    </citation>
    <scope>NUCLEOTIDE SEQUENCE [LARGE SCALE GENOMIC DNA]</scope>
    <source>
        <strain evidence="1 4">PRS09-11288</strain>
    </source>
</reference>
<protein>
    <submittedName>
        <fullName evidence="2">Uncharacterized protein</fullName>
    </submittedName>
</protein>
<evidence type="ECO:0000313" key="1">
    <source>
        <dbReference type="EMBL" id="AQW66798.1"/>
    </source>
</evidence>
<sequence>MNDNQEHYQPYTPGMKLPEGVFPPMQGYTHEDLIGAAAVRAETVLNNGGIDPTLVKESLFAMGKYLKQAFEAQNVEYQISTWYQKPYADPADRGRSVADMAETFGALAVRATTESLRGSPLLDKDWEFIREYISNAGDGVHDLIASLEK</sequence>
<evidence type="ECO:0000313" key="3">
    <source>
        <dbReference type="Proteomes" id="UP000071644"/>
    </source>
</evidence>
<evidence type="ECO:0000313" key="4">
    <source>
        <dbReference type="Proteomes" id="UP000191010"/>
    </source>
</evidence>
<dbReference type="EMBL" id="CP019952">
    <property type="protein sequence ID" value="AQW66798.1"/>
    <property type="molecule type" value="Genomic_DNA"/>
</dbReference>
<dbReference type="RefSeq" id="WP_058638726.1">
    <property type="nucleotide sequence ID" value="NZ_CP019952.1"/>
</dbReference>
<dbReference type="Proteomes" id="UP000191010">
    <property type="component" value="Chromosome"/>
</dbReference>
<reference evidence="2 3" key="1">
    <citation type="journal article" date="2016" name="Front. Microbiol.">
        <title>Genomic Resource of Rice Seed Associated Bacteria.</title>
        <authorList>
            <person name="Midha S."/>
            <person name="Bansal K."/>
            <person name="Sharma S."/>
            <person name="Kumar N."/>
            <person name="Patil P.P."/>
            <person name="Chaudhry V."/>
            <person name="Patil P.B."/>
        </authorList>
    </citation>
    <scope>NUCLEOTIDE SEQUENCE [LARGE SCALE GENOMIC DNA]</scope>
    <source>
        <strain evidence="2 3">NS96</strain>
    </source>
</reference>
<evidence type="ECO:0000313" key="2">
    <source>
        <dbReference type="EMBL" id="KTT17376.1"/>
    </source>
</evidence>
<dbReference type="Proteomes" id="UP000071644">
    <property type="component" value="Unassembled WGS sequence"/>
</dbReference>
<keyword evidence="4" id="KW-1185">Reference proteome</keyword>
<proteinExistence type="predicted"/>
<gene>
    <name evidence="1" type="ORF">B2J77_00425</name>
    <name evidence="2" type="ORF">NS96R_12085</name>
</gene>
<organism evidence="2 3">
    <name type="scientific">Pseudomonas parafulva</name>
    <dbReference type="NCBI Taxonomy" id="157782"/>
    <lineage>
        <taxon>Bacteria</taxon>
        <taxon>Pseudomonadati</taxon>
        <taxon>Pseudomonadota</taxon>
        <taxon>Gammaproteobacteria</taxon>
        <taxon>Pseudomonadales</taxon>
        <taxon>Pseudomonadaceae</taxon>
        <taxon>Pseudomonas</taxon>
    </lineage>
</organism>
<dbReference type="EMBL" id="LDSN01000030">
    <property type="protein sequence ID" value="KTT17376.1"/>
    <property type="molecule type" value="Genomic_DNA"/>
</dbReference>